<gene>
    <name evidence="1" type="ORF">M569_05919</name>
</gene>
<reference evidence="1 2" key="1">
    <citation type="journal article" date="2013" name="BMC Genomics">
        <title>The miniature genome of a carnivorous plant Genlisea aurea contains a low number of genes and short non-coding sequences.</title>
        <authorList>
            <person name="Leushkin E.V."/>
            <person name="Sutormin R.A."/>
            <person name="Nabieva E.R."/>
            <person name="Penin A.A."/>
            <person name="Kondrashov A.S."/>
            <person name="Logacheva M.D."/>
        </authorList>
    </citation>
    <scope>NUCLEOTIDE SEQUENCE [LARGE SCALE GENOMIC DNA]</scope>
</reference>
<keyword evidence="2" id="KW-1185">Reference proteome</keyword>
<evidence type="ECO:0000313" key="1">
    <source>
        <dbReference type="EMBL" id="EPS68850.1"/>
    </source>
</evidence>
<dbReference type="Proteomes" id="UP000015453">
    <property type="component" value="Unassembled WGS sequence"/>
</dbReference>
<organism evidence="1 2">
    <name type="scientific">Genlisea aurea</name>
    <dbReference type="NCBI Taxonomy" id="192259"/>
    <lineage>
        <taxon>Eukaryota</taxon>
        <taxon>Viridiplantae</taxon>
        <taxon>Streptophyta</taxon>
        <taxon>Embryophyta</taxon>
        <taxon>Tracheophyta</taxon>
        <taxon>Spermatophyta</taxon>
        <taxon>Magnoliopsida</taxon>
        <taxon>eudicotyledons</taxon>
        <taxon>Gunneridae</taxon>
        <taxon>Pentapetalae</taxon>
        <taxon>asterids</taxon>
        <taxon>lamiids</taxon>
        <taxon>Lamiales</taxon>
        <taxon>Lentibulariaceae</taxon>
        <taxon>Genlisea</taxon>
    </lineage>
</organism>
<name>S8CQ74_9LAMI</name>
<accession>S8CQ74</accession>
<protein>
    <submittedName>
        <fullName evidence="1">Uncharacterized protein</fullName>
    </submittedName>
</protein>
<dbReference type="EMBL" id="AUSU01002406">
    <property type="protein sequence ID" value="EPS68850.1"/>
    <property type="molecule type" value="Genomic_DNA"/>
</dbReference>
<dbReference type="AlphaFoldDB" id="S8CQ74"/>
<evidence type="ECO:0000313" key="2">
    <source>
        <dbReference type="Proteomes" id="UP000015453"/>
    </source>
</evidence>
<sequence>MPLALQTEMMEEAADPRDVDMEDELTGELLQNHDDAYSGYDIVIEPTKEGEAIAEYLSLVAAAEASSSSSSSSHHLPYNNR</sequence>
<comment type="caution">
    <text evidence="1">The sequence shown here is derived from an EMBL/GenBank/DDBJ whole genome shotgun (WGS) entry which is preliminary data.</text>
</comment>
<proteinExistence type="predicted"/>